<feature type="region of interest" description="Disordered" evidence="1">
    <location>
        <begin position="51"/>
        <end position="71"/>
    </location>
</feature>
<reference evidence="2 3" key="1">
    <citation type="submission" date="2018-11" db="EMBL/GenBank/DDBJ databases">
        <title>Sequencing the genomes of 1000 actinobacteria strains.</title>
        <authorList>
            <person name="Klenk H.-P."/>
        </authorList>
    </citation>
    <scope>NUCLEOTIDE SEQUENCE [LARGE SCALE GENOMIC DNA]</scope>
    <source>
        <strain evidence="2 3">DSM 44781</strain>
    </source>
</reference>
<keyword evidence="3" id="KW-1185">Reference proteome</keyword>
<evidence type="ECO:0000313" key="2">
    <source>
        <dbReference type="EMBL" id="RPE27302.1"/>
    </source>
</evidence>
<organism evidence="2 3">
    <name type="scientific">Kitasatospora cineracea</name>
    <dbReference type="NCBI Taxonomy" id="88074"/>
    <lineage>
        <taxon>Bacteria</taxon>
        <taxon>Bacillati</taxon>
        <taxon>Actinomycetota</taxon>
        <taxon>Actinomycetes</taxon>
        <taxon>Kitasatosporales</taxon>
        <taxon>Streptomycetaceae</taxon>
        <taxon>Kitasatospora</taxon>
    </lineage>
</organism>
<evidence type="ECO:0000256" key="1">
    <source>
        <dbReference type="SAM" id="MobiDB-lite"/>
    </source>
</evidence>
<evidence type="ECO:0000313" key="3">
    <source>
        <dbReference type="Proteomes" id="UP000266906"/>
    </source>
</evidence>
<sequence>MPAPVLITTADASLWTGHPQGTIRRWAHEGRITRHPHHPRGVRLDLNELPPAVNGTPGAVPPLPTRTAAAA</sequence>
<comment type="caution">
    <text evidence="2">The sequence shown here is derived from an EMBL/GenBank/DDBJ whole genome shotgun (WGS) entry which is preliminary data.</text>
</comment>
<dbReference type="Proteomes" id="UP000266906">
    <property type="component" value="Unassembled WGS sequence"/>
</dbReference>
<gene>
    <name evidence="2" type="ORF">EDD38_7447</name>
</gene>
<protein>
    <recommendedName>
        <fullName evidence="4">Excisionase family DNA binding protein</fullName>
    </recommendedName>
</protein>
<dbReference type="RefSeq" id="WP_123821653.1">
    <property type="nucleotide sequence ID" value="NZ_RKQG01000004.1"/>
</dbReference>
<accession>A0A3N4R273</accession>
<evidence type="ECO:0008006" key="4">
    <source>
        <dbReference type="Google" id="ProtNLM"/>
    </source>
</evidence>
<proteinExistence type="predicted"/>
<name>A0A3N4R273_9ACTN</name>
<dbReference type="AlphaFoldDB" id="A0A3N4R273"/>
<dbReference type="EMBL" id="RKQG01000004">
    <property type="protein sequence ID" value="RPE27302.1"/>
    <property type="molecule type" value="Genomic_DNA"/>
</dbReference>